<organism evidence="2 3">
    <name type="scientific">Candidatus Desulfobacillus denitrificans</name>
    <dbReference type="NCBI Taxonomy" id="2608985"/>
    <lineage>
        <taxon>Bacteria</taxon>
        <taxon>Pseudomonadati</taxon>
        <taxon>Pseudomonadota</taxon>
        <taxon>Betaproteobacteria</taxon>
        <taxon>Candidatus Desulfobacillus</taxon>
    </lineage>
</organism>
<dbReference type="AlphaFoldDB" id="A0A809RQ16"/>
<gene>
    <name evidence="2" type="ORF">DSYM_24110</name>
</gene>
<dbReference type="KEGG" id="ddz:DSYM_24110"/>
<dbReference type="Proteomes" id="UP000662914">
    <property type="component" value="Chromosome"/>
</dbReference>
<keyword evidence="1" id="KW-0732">Signal</keyword>
<protein>
    <recommendedName>
        <fullName evidence="4">Cellulose biosynthesis protein BcsS</fullName>
    </recommendedName>
</protein>
<evidence type="ECO:0000313" key="3">
    <source>
        <dbReference type="Proteomes" id="UP000662914"/>
    </source>
</evidence>
<proteinExistence type="predicted"/>
<name>A0A809RQ16_9PROT</name>
<dbReference type="EMBL" id="AP021857">
    <property type="protein sequence ID" value="BBO21712.1"/>
    <property type="molecule type" value="Genomic_DNA"/>
</dbReference>
<reference evidence="2" key="1">
    <citation type="journal article" name="DNA Res.">
        <title>The physiological potential of anammox bacteria as revealed by their core genome structure.</title>
        <authorList>
            <person name="Okubo T."/>
            <person name="Toyoda A."/>
            <person name="Fukuhara K."/>
            <person name="Uchiyama I."/>
            <person name="Harigaya Y."/>
            <person name="Kuroiwa M."/>
            <person name="Suzuki T."/>
            <person name="Murakami Y."/>
            <person name="Suwa Y."/>
            <person name="Takami H."/>
        </authorList>
    </citation>
    <scope>NUCLEOTIDE SEQUENCE</scope>
    <source>
        <strain evidence="2">317325-3</strain>
    </source>
</reference>
<evidence type="ECO:0000256" key="1">
    <source>
        <dbReference type="SAM" id="SignalP"/>
    </source>
</evidence>
<dbReference type="InterPro" id="IPR031485">
    <property type="entry name" value="CBP_BcsS"/>
</dbReference>
<accession>A0A809RQ16</accession>
<feature type="chain" id="PRO_5035201376" description="Cellulose biosynthesis protein BcsS" evidence="1">
    <location>
        <begin position="27"/>
        <end position="230"/>
    </location>
</feature>
<dbReference type="Pfam" id="PF17036">
    <property type="entry name" value="CBP_BcsS"/>
    <property type="match status" value="1"/>
</dbReference>
<feature type="signal peptide" evidence="1">
    <location>
        <begin position="1"/>
        <end position="26"/>
    </location>
</feature>
<sequence>MRRSGQSPTIVALLAAGLVYSFPAFAENLALTGAEVGAAGSRYIYAGTVLRPSGDSPWRMRLWLDETRYRYDKNGATVRAQERGAEAAAGLGGAGDNSWWAAYLGLRYDHAELSPDDRANDSRGGHLRTKLQAESEQGVGNWRANLGAAYVFGADKYWLRGRMMYPLAPYSLLGVELLRHGGPDYTATQLGGVFSLPLGGRSTALVKGGLRHDENRGSGGYAGIELSLPY</sequence>
<evidence type="ECO:0000313" key="2">
    <source>
        <dbReference type="EMBL" id="BBO21712.1"/>
    </source>
</evidence>
<evidence type="ECO:0008006" key="4">
    <source>
        <dbReference type="Google" id="ProtNLM"/>
    </source>
</evidence>